<organism evidence="2 3">
    <name type="scientific">Castilleja foliolosa</name>
    <dbReference type="NCBI Taxonomy" id="1961234"/>
    <lineage>
        <taxon>Eukaryota</taxon>
        <taxon>Viridiplantae</taxon>
        <taxon>Streptophyta</taxon>
        <taxon>Embryophyta</taxon>
        <taxon>Tracheophyta</taxon>
        <taxon>Spermatophyta</taxon>
        <taxon>Magnoliopsida</taxon>
        <taxon>eudicotyledons</taxon>
        <taxon>Gunneridae</taxon>
        <taxon>Pentapetalae</taxon>
        <taxon>asterids</taxon>
        <taxon>lamiids</taxon>
        <taxon>Lamiales</taxon>
        <taxon>Orobanchaceae</taxon>
        <taxon>Pedicularideae</taxon>
        <taxon>Castillejinae</taxon>
        <taxon>Castilleja</taxon>
    </lineage>
</organism>
<dbReference type="Pfam" id="PF00787">
    <property type="entry name" value="PX"/>
    <property type="match status" value="1"/>
</dbReference>
<dbReference type="SMART" id="SM00312">
    <property type="entry name" value="PX"/>
    <property type="match status" value="1"/>
</dbReference>
<gene>
    <name evidence="2" type="primary">SNX1_2</name>
    <name evidence="2" type="ORF">CASFOL_026993</name>
</gene>
<dbReference type="Gene3D" id="3.30.1520.10">
    <property type="entry name" value="Phox-like domain"/>
    <property type="match status" value="1"/>
</dbReference>
<evidence type="ECO:0000313" key="2">
    <source>
        <dbReference type="EMBL" id="KAL3629771.1"/>
    </source>
</evidence>
<feature type="domain" description="PX" evidence="1">
    <location>
        <begin position="53"/>
        <end position="166"/>
    </location>
</feature>
<dbReference type="EMBL" id="JAVIJP010000034">
    <property type="protein sequence ID" value="KAL3629771.1"/>
    <property type="molecule type" value="Genomic_DNA"/>
</dbReference>
<protein>
    <submittedName>
        <fullName evidence="2">Sorting nexin-1</fullName>
    </submittedName>
</protein>
<dbReference type="AlphaFoldDB" id="A0ABD3CLF6"/>
<dbReference type="Proteomes" id="UP001632038">
    <property type="component" value="Unassembled WGS sequence"/>
</dbReference>
<dbReference type="PANTHER" id="PTHR10555:SF170">
    <property type="entry name" value="FI18122P1"/>
    <property type="match status" value="1"/>
</dbReference>
<proteinExistence type="predicted"/>
<dbReference type="InterPro" id="IPR001683">
    <property type="entry name" value="PX_dom"/>
</dbReference>
<evidence type="ECO:0000313" key="3">
    <source>
        <dbReference type="Proteomes" id="UP001632038"/>
    </source>
</evidence>
<dbReference type="SUPFAM" id="SSF64268">
    <property type="entry name" value="PX domain"/>
    <property type="match status" value="1"/>
</dbReference>
<keyword evidence="3" id="KW-1185">Reference proteome</keyword>
<sequence length="166" mass="19365">MNALAATTREFRQASRIRGLDAKVEMSLLIEIKQRSGSGPMAQSPRSPLSQSPYLMVSVSYPAKMGNGVQAYIFYKVITKTNFLEYDGTEKIVIRRYNDFGWLRDRLFKKYKGAFIPPLPEKRTVVYFQKFRFSAEFIEMRRQALDVFGNRIAYLLHIMNFSRVRI</sequence>
<name>A0ABD3CLF6_9LAMI</name>
<dbReference type="GO" id="GO:0016020">
    <property type="term" value="C:membrane"/>
    <property type="evidence" value="ECO:0007669"/>
    <property type="project" value="UniProtKB-ARBA"/>
</dbReference>
<dbReference type="PANTHER" id="PTHR10555">
    <property type="entry name" value="SORTING NEXIN"/>
    <property type="match status" value="1"/>
</dbReference>
<accession>A0ABD3CLF6</accession>
<evidence type="ECO:0000259" key="1">
    <source>
        <dbReference type="PROSITE" id="PS50195"/>
    </source>
</evidence>
<dbReference type="PROSITE" id="PS50195">
    <property type="entry name" value="PX"/>
    <property type="match status" value="1"/>
</dbReference>
<dbReference type="InterPro" id="IPR036871">
    <property type="entry name" value="PX_dom_sf"/>
</dbReference>
<reference evidence="3" key="1">
    <citation type="journal article" date="2024" name="IScience">
        <title>Strigolactones Initiate the Formation of Haustorium-like Structures in Castilleja.</title>
        <authorList>
            <person name="Buerger M."/>
            <person name="Peterson D."/>
            <person name="Chory J."/>
        </authorList>
    </citation>
    <scope>NUCLEOTIDE SEQUENCE [LARGE SCALE GENOMIC DNA]</scope>
</reference>
<dbReference type="GO" id="GO:0005768">
    <property type="term" value="C:endosome"/>
    <property type="evidence" value="ECO:0007669"/>
    <property type="project" value="UniProtKB-ARBA"/>
</dbReference>
<comment type="caution">
    <text evidence="2">The sequence shown here is derived from an EMBL/GenBank/DDBJ whole genome shotgun (WGS) entry which is preliminary data.</text>
</comment>